<name>A0A382GW30_9ZZZZ</name>
<accession>A0A382GW30</accession>
<protein>
    <submittedName>
        <fullName evidence="1">Uncharacterized protein</fullName>
    </submittedName>
</protein>
<dbReference type="EMBL" id="UINC01057598">
    <property type="protein sequence ID" value="SVB78927.1"/>
    <property type="molecule type" value="Genomic_DNA"/>
</dbReference>
<proteinExistence type="predicted"/>
<dbReference type="AlphaFoldDB" id="A0A382GW30"/>
<evidence type="ECO:0000313" key="1">
    <source>
        <dbReference type="EMBL" id="SVB78927.1"/>
    </source>
</evidence>
<sequence>MKSEYDSKTRKGKLIYPEKVIERSLGKVPP</sequence>
<gene>
    <name evidence="1" type="ORF">METZ01_LOCUS231781</name>
</gene>
<reference evidence="1" key="1">
    <citation type="submission" date="2018-05" db="EMBL/GenBank/DDBJ databases">
        <authorList>
            <person name="Lanie J.A."/>
            <person name="Ng W.-L."/>
            <person name="Kazmierczak K.M."/>
            <person name="Andrzejewski T.M."/>
            <person name="Davidsen T.M."/>
            <person name="Wayne K.J."/>
            <person name="Tettelin H."/>
            <person name="Glass J.I."/>
            <person name="Rusch D."/>
            <person name="Podicherti R."/>
            <person name="Tsui H.-C.T."/>
            <person name="Winkler M.E."/>
        </authorList>
    </citation>
    <scope>NUCLEOTIDE SEQUENCE</scope>
</reference>
<feature type="non-terminal residue" evidence="1">
    <location>
        <position position="30"/>
    </location>
</feature>
<organism evidence="1">
    <name type="scientific">marine metagenome</name>
    <dbReference type="NCBI Taxonomy" id="408172"/>
    <lineage>
        <taxon>unclassified sequences</taxon>
        <taxon>metagenomes</taxon>
        <taxon>ecological metagenomes</taxon>
    </lineage>
</organism>